<dbReference type="RefSeq" id="WP_006214602.1">
    <property type="nucleotide sequence ID" value="NZ_ANHZ02000009.1"/>
</dbReference>
<dbReference type="InterPro" id="IPR029510">
    <property type="entry name" value="Ald_DH_CS_GLU"/>
</dbReference>
<sequence length="485" mass="50956">MTLLDTSAFDGRIFTGTWEQGEGEPIVVRNPADNAELATIGSASAEQVHQAAARAVSAQEKWIALKPSERAAVLRRAGQVIQENHDELAGWVIRETGGIPAKTGLEVGNTAAECFEAAALPSHPHGQWLPSDGAHWSFSRRRPCGVVTVIAPFNFPLLLAMRSVAPALATGNSVLLKPDPRTSVIGGFALARIFEEAGLPEGVLQVLPGGGDIGAACVEAEEVRVISFTGSTAAGRKIGAVASEKLKRVHLELGGNNVAIVLPGADVDLAASAGATGSFFHQGQICMSTGRHIVHQDVHDEYVDRLVARAEALAVGDPSTEQVHLGPIIDEKQLKNIDSVVQDSLTAGAVARTGADHDGLFYRPTVLTDVTPDMPAWSQEIFGPVAPVHRVASVDEAVELANASEYGLSVSIMGPVGEAMKVADRIRSGKVHINEMTVADEANAPFGGVGDSGNGSRFGGAEANLEAFTEIQWVTVSPDEIQHPF</sequence>
<dbReference type="CDD" id="cd07152">
    <property type="entry name" value="ALDH_BenzADH"/>
    <property type="match status" value="1"/>
</dbReference>
<dbReference type="FunFam" id="3.40.605.10:FF:000007">
    <property type="entry name" value="NAD/NADP-dependent betaine aldehyde dehydrogenase"/>
    <property type="match status" value="1"/>
</dbReference>
<dbReference type="SUPFAM" id="SSF53720">
    <property type="entry name" value="ALDH-like"/>
    <property type="match status" value="1"/>
</dbReference>
<reference evidence="7 8" key="1">
    <citation type="journal article" date="2014" name="Genome Announc.">
        <title>Draft Genome Sequence of Kocuria palustris PEL.</title>
        <authorList>
            <person name="Sharma G."/>
            <person name="Khatri I."/>
            <person name="Subramanian S."/>
        </authorList>
    </citation>
    <scope>NUCLEOTIDE SEQUENCE [LARGE SCALE GENOMIC DNA]</scope>
    <source>
        <strain evidence="7 8">PEL</strain>
    </source>
</reference>
<evidence type="ECO:0000256" key="1">
    <source>
        <dbReference type="ARBA" id="ARBA00009986"/>
    </source>
</evidence>
<dbReference type="GO" id="GO:0016620">
    <property type="term" value="F:oxidoreductase activity, acting on the aldehyde or oxo group of donors, NAD or NADP as acceptor"/>
    <property type="evidence" value="ECO:0007669"/>
    <property type="project" value="InterPro"/>
</dbReference>
<gene>
    <name evidence="7" type="ORF">C884_02542</name>
</gene>
<dbReference type="Gene3D" id="3.40.309.10">
    <property type="entry name" value="Aldehyde Dehydrogenase, Chain A, domain 2"/>
    <property type="match status" value="1"/>
</dbReference>
<dbReference type="STRING" id="71999.KPaMU14_00510"/>
<dbReference type="EMBL" id="ANHZ02000009">
    <property type="protein sequence ID" value="EME36732.1"/>
    <property type="molecule type" value="Genomic_DNA"/>
</dbReference>
<organism evidence="7 8">
    <name type="scientific">Kocuria palustris PEL</name>
    <dbReference type="NCBI Taxonomy" id="1236550"/>
    <lineage>
        <taxon>Bacteria</taxon>
        <taxon>Bacillati</taxon>
        <taxon>Actinomycetota</taxon>
        <taxon>Actinomycetes</taxon>
        <taxon>Micrococcales</taxon>
        <taxon>Micrococcaceae</taxon>
        <taxon>Kocuria</taxon>
    </lineage>
</organism>
<dbReference type="InterPro" id="IPR016162">
    <property type="entry name" value="Ald_DH_N"/>
</dbReference>
<keyword evidence="3" id="KW-0520">NAD</keyword>
<dbReference type="Pfam" id="PF00171">
    <property type="entry name" value="Aldedh"/>
    <property type="match status" value="1"/>
</dbReference>
<accession>M2WDX8</accession>
<keyword evidence="8" id="KW-1185">Reference proteome</keyword>
<evidence type="ECO:0000256" key="4">
    <source>
        <dbReference type="PROSITE-ProRule" id="PRU10007"/>
    </source>
</evidence>
<dbReference type="InterPro" id="IPR016163">
    <property type="entry name" value="Ald_DH_C"/>
</dbReference>
<dbReference type="Gene3D" id="3.40.605.10">
    <property type="entry name" value="Aldehyde Dehydrogenase, Chain A, domain 1"/>
    <property type="match status" value="1"/>
</dbReference>
<dbReference type="PROSITE" id="PS00687">
    <property type="entry name" value="ALDEHYDE_DEHYDR_GLU"/>
    <property type="match status" value="1"/>
</dbReference>
<feature type="active site" evidence="4">
    <location>
        <position position="252"/>
    </location>
</feature>
<evidence type="ECO:0000313" key="7">
    <source>
        <dbReference type="EMBL" id="EME36732.1"/>
    </source>
</evidence>
<protein>
    <submittedName>
        <fullName evidence="7">Benzaldehyde dehydrogenase oxidoreductase protein</fullName>
    </submittedName>
</protein>
<comment type="similarity">
    <text evidence="1 5">Belongs to the aldehyde dehydrogenase family.</text>
</comment>
<dbReference type="Proteomes" id="UP000009877">
    <property type="component" value="Unassembled WGS sequence"/>
</dbReference>
<dbReference type="AlphaFoldDB" id="M2WDX8"/>
<dbReference type="PANTHER" id="PTHR42986:SF1">
    <property type="entry name" value="BENZALDEHYDE DEHYDROGENASE YFMT"/>
    <property type="match status" value="1"/>
</dbReference>
<evidence type="ECO:0000256" key="5">
    <source>
        <dbReference type="RuleBase" id="RU003345"/>
    </source>
</evidence>
<proteinExistence type="inferred from homology"/>
<evidence type="ECO:0000256" key="3">
    <source>
        <dbReference type="ARBA" id="ARBA00023027"/>
    </source>
</evidence>
<evidence type="ECO:0000259" key="6">
    <source>
        <dbReference type="Pfam" id="PF00171"/>
    </source>
</evidence>
<name>M2WDX8_9MICC</name>
<comment type="caution">
    <text evidence="7">The sequence shown here is derived from an EMBL/GenBank/DDBJ whole genome shotgun (WGS) entry which is preliminary data.</text>
</comment>
<feature type="domain" description="Aldehyde dehydrogenase" evidence="6">
    <location>
        <begin position="18"/>
        <end position="474"/>
    </location>
</feature>
<evidence type="ECO:0000313" key="8">
    <source>
        <dbReference type="Proteomes" id="UP000009877"/>
    </source>
</evidence>
<dbReference type="InterPro" id="IPR015590">
    <property type="entry name" value="Aldehyde_DH_dom"/>
</dbReference>
<keyword evidence="2 5" id="KW-0560">Oxidoreductase</keyword>
<evidence type="ECO:0000256" key="2">
    <source>
        <dbReference type="ARBA" id="ARBA00023002"/>
    </source>
</evidence>
<dbReference type="InterPro" id="IPR016161">
    <property type="entry name" value="Ald_DH/histidinol_DH"/>
</dbReference>
<dbReference type="PANTHER" id="PTHR42986">
    <property type="entry name" value="BENZALDEHYDE DEHYDROGENASE YFMT"/>
    <property type="match status" value="1"/>
</dbReference>